<evidence type="ECO:0000256" key="3">
    <source>
        <dbReference type="SAM" id="MobiDB-lite"/>
    </source>
</evidence>
<dbReference type="SUPFAM" id="SSF53822">
    <property type="entry name" value="Periplasmic binding protein-like I"/>
    <property type="match status" value="1"/>
</dbReference>
<dbReference type="PANTHER" id="PTHR30036:SF7">
    <property type="entry name" value="ABC TRANSPORTER PERIPLASMIC-BINDING PROTEIN YPHF"/>
    <property type="match status" value="1"/>
</dbReference>
<dbReference type="Gene3D" id="3.40.50.2300">
    <property type="match status" value="2"/>
</dbReference>
<evidence type="ECO:0000256" key="1">
    <source>
        <dbReference type="ARBA" id="ARBA00004196"/>
    </source>
</evidence>
<dbReference type="EMBL" id="CZBE01000025">
    <property type="protein sequence ID" value="CUQ08888.1"/>
    <property type="molecule type" value="Genomic_DNA"/>
</dbReference>
<evidence type="ECO:0000259" key="5">
    <source>
        <dbReference type="Pfam" id="PF13407"/>
    </source>
</evidence>
<evidence type="ECO:0000313" key="11">
    <source>
        <dbReference type="Proteomes" id="UP000260828"/>
    </source>
</evidence>
<evidence type="ECO:0000313" key="7">
    <source>
        <dbReference type="EMBL" id="OUP68813.1"/>
    </source>
</evidence>
<dbReference type="InterPro" id="IPR028082">
    <property type="entry name" value="Peripla_BP_I"/>
</dbReference>
<feature type="compositionally biased region" description="Low complexity" evidence="3">
    <location>
        <begin position="31"/>
        <end position="55"/>
    </location>
</feature>
<dbReference type="Proteomes" id="UP000095765">
    <property type="component" value="Unassembled WGS sequence"/>
</dbReference>
<dbReference type="GO" id="GO:0030246">
    <property type="term" value="F:carbohydrate binding"/>
    <property type="evidence" value="ECO:0007669"/>
    <property type="project" value="TreeGrafter"/>
</dbReference>
<dbReference type="Pfam" id="PF13407">
    <property type="entry name" value="Peripla_BP_4"/>
    <property type="match status" value="1"/>
</dbReference>
<feature type="signal peptide" evidence="4">
    <location>
        <begin position="1"/>
        <end position="25"/>
    </location>
</feature>
<feature type="domain" description="Periplasmic binding protein" evidence="5">
    <location>
        <begin position="69"/>
        <end position="291"/>
    </location>
</feature>
<dbReference type="RefSeq" id="WP_024730877.1">
    <property type="nucleotide sequence ID" value="NZ_CABIWA010000010.1"/>
</dbReference>
<dbReference type="InterPro" id="IPR025997">
    <property type="entry name" value="SBP_2_dom"/>
</dbReference>
<accession>A0A174TM04</accession>
<evidence type="ECO:0000256" key="4">
    <source>
        <dbReference type="SAM" id="SignalP"/>
    </source>
</evidence>
<organism evidence="6 9">
    <name type="scientific">Anaerotruncus colihominis</name>
    <dbReference type="NCBI Taxonomy" id="169435"/>
    <lineage>
        <taxon>Bacteria</taxon>
        <taxon>Bacillati</taxon>
        <taxon>Bacillota</taxon>
        <taxon>Clostridia</taxon>
        <taxon>Eubacteriales</taxon>
        <taxon>Oscillospiraceae</taxon>
        <taxon>Anaerotruncus</taxon>
    </lineage>
</organism>
<gene>
    <name evidence="6" type="primary">araF</name>
    <name evidence="7" type="ORF">B5F11_11875</name>
    <name evidence="8" type="ORF">DXC40_08570</name>
    <name evidence="6" type="ORF">ERS852551_03067</name>
</gene>
<evidence type="ECO:0000256" key="2">
    <source>
        <dbReference type="ARBA" id="ARBA00007639"/>
    </source>
</evidence>
<sequence>MKKSFLKTLATGLSVAMLAAMTACGGSTTASSSAESQAAPADGASAPAQSAPADSVSTGDKTIVGIYKMGTATWFIQEGAASQKVVEDAGYTWKFMDCNQNAATYMDLLNTVIADKVDGVLVCLPDQNLSQTTVDMLTEAGIPVIAVDDALETEDGTKLAPWVGIDGFSIGKAAGEWGVNYIKENNLADDESFGILLMTADTVSSCVPRTEGELAALSEGLPDFPESRIFRADCDTSAEDGNQAANAVITGHPEIKKWLVLGVSDESSQGAARAIESAGLGADSMVMGLGAYLCPDEFENPDSCFRAAAYFSARDIGGTAAQEMIDYLENGTEIPETYAVGATIVEYGDDLASIMPEYVNG</sequence>
<feature type="chain" id="PRO_5041863307" evidence="4">
    <location>
        <begin position="26"/>
        <end position="361"/>
    </location>
</feature>
<dbReference type="GeneID" id="72462965"/>
<keyword evidence="4" id="KW-0732">Signal</keyword>
<comment type="similarity">
    <text evidence="2">Belongs to the bacterial solute-binding protein 2 family.</text>
</comment>
<reference evidence="6 9" key="1">
    <citation type="submission" date="2015-09" db="EMBL/GenBank/DDBJ databases">
        <authorList>
            <consortium name="Pathogen Informatics"/>
        </authorList>
    </citation>
    <scope>NUCLEOTIDE SEQUENCE [LARGE SCALE GENOMIC DNA]</scope>
    <source>
        <strain evidence="6 9">2789STDY5834939</strain>
    </source>
</reference>
<dbReference type="InterPro" id="IPR050555">
    <property type="entry name" value="Bact_Solute-Bind_Prot2"/>
</dbReference>
<evidence type="ECO:0000313" key="8">
    <source>
        <dbReference type="EMBL" id="RGE68453.1"/>
    </source>
</evidence>
<dbReference type="OrthoDB" id="1841723at2"/>
<comment type="subcellular location">
    <subcellularLocation>
        <location evidence="1">Cell envelope</location>
    </subcellularLocation>
</comment>
<reference evidence="8 11" key="4">
    <citation type="submission" date="2018-08" db="EMBL/GenBank/DDBJ databases">
        <title>A genome reference for cultivated species of the human gut microbiota.</title>
        <authorList>
            <person name="Zou Y."/>
            <person name="Xue W."/>
            <person name="Luo G."/>
        </authorList>
    </citation>
    <scope>NUCLEOTIDE SEQUENCE [LARGE SCALE GENOMIC DNA]</scope>
    <source>
        <strain evidence="8 11">TF05-12AC</strain>
    </source>
</reference>
<evidence type="ECO:0000313" key="6">
    <source>
        <dbReference type="EMBL" id="CUQ08888.1"/>
    </source>
</evidence>
<dbReference type="AlphaFoldDB" id="A0A174TM04"/>
<reference evidence="10" key="2">
    <citation type="submission" date="2017-04" db="EMBL/GenBank/DDBJ databases">
        <title>Function of individual gut microbiota members based on whole genome sequencing of pure cultures obtained from chicken caecum.</title>
        <authorList>
            <person name="Medvecky M."/>
            <person name="Cejkova D."/>
            <person name="Polansky O."/>
            <person name="Karasova D."/>
            <person name="Kubasova T."/>
            <person name="Cizek A."/>
            <person name="Rychlik I."/>
        </authorList>
    </citation>
    <scope>NUCLEOTIDE SEQUENCE [LARGE SCALE GENOMIC DNA]</scope>
    <source>
        <strain evidence="10">An175</strain>
    </source>
</reference>
<dbReference type="Proteomes" id="UP000196386">
    <property type="component" value="Unassembled WGS sequence"/>
</dbReference>
<reference evidence="7" key="3">
    <citation type="journal article" date="2018" name="BMC Genomics">
        <title>Whole genome sequencing and function prediction of 133 gut anaerobes isolated from chicken caecum in pure cultures.</title>
        <authorList>
            <person name="Medvecky M."/>
            <person name="Cejkova D."/>
            <person name="Polansky O."/>
            <person name="Karasova D."/>
            <person name="Kubasova T."/>
            <person name="Cizek A."/>
            <person name="Rychlik I."/>
        </authorList>
    </citation>
    <scope>NUCLEOTIDE SEQUENCE</scope>
    <source>
        <strain evidence="7">An175</strain>
    </source>
</reference>
<protein>
    <submittedName>
        <fullName evidence="6">L-arabinose-binding periplasmic protein</fullName>
    </submittedName>
    <submittedName>
        <fullName evidence="8">LacI family transcriptional regulator</fullName>
    </submittedName>
</protein>
<name>A0A174TM04_9FIRM</name>
<dbReference type="PROSITE" id="PS51257">
    <property type="entry name" value="PROKAR_LIPOPROTEIN"/>
    <property type="match status" value="1"/>
</dbReference>
<proteinExistence type="inferred from homology"/>
<dbReference type="GO" id="GO:0030288">
    <property type="term" value="C:outer membrane-bounded periplasmic space"/>
    <property type="evidence" value="ECO:0007669"/>
    <property type="project" value="TreeGrafter"/>
</dbReference>
<evidence type="ECO:0000313" key="10">
    <source>
        <dbReference type="Proteomes" id="UP000196386"/>
    </source>
</evidence>
<dbReference type="EMBL" id="NFKP01000014">
    <property type="protein sequence ID" value="OUP68813.1"/>
    <property type="molecule type" value="Genomic_DNA"/>
</dbReference>
<dbReference type="PANTHER" id="PTHR30036">
    <property type="entry name" value="D-XYLOSE-BINDING PERIPLASMIC PROTEIN"/>
    <property type="match status" value="1"/>
</dbReference>
<dbReference type="EMBL" id="QVME01000003">
    <property type="protein sequence ID" value="RGE68453.1"/>
    <property type="molecule type" value="Genomic_DNA"/>
</dbReference>
<dbReference type="Proteomes" id="UP000260828">
    <property type="component" value="Unassembled WGS sequence"/>
</dbReference>
<feature type="region of interest" description="Disordered" evidence="3">
    <location>
        <begin position="31"/>
        <end position="58"/>
    </location>
</feature>
<evidence type="ECO:0000313" key="9">
    <source>
        <dbReference type="Proteomes" id="UP000095765"/>
    </source>
</evidence>